<proteinExistence type="predicted"/>
<evidence type="ECO:0000256" key="1">
    <source>
        <dbReference type="SAM" id="MobiDB-lite"/>
    </source>
</evidence>
<protein>
    <submittedName>
        <fullName evidence="2">Uncharacterized protein</fullName>
    </submittedName>
</protein>
<dbReference type="AlphaFoldDB" id="A0A0M9A767"/>
<feature type="region of interest" description="Disordered" evidence="1">
    <location>
        <begin position="65"/>
        <end position="99"/>
    </location>
</feature>
<keyword evidence="3" id="KW-1185">Reference proteome</keyword>
<sequence>MNLSVAPPPSPEASCGQEIRQEINYQTARRSQECPPFFRNVEPFAKQSRRGSNRSFFVSLCVTARSGEGGGRGERRQQRRGSIVTSVSLRGRPSGTVLQ</sequence>
<reference evidence="2 3" key="1">
    <citation type="submission" date="2015-07" db="EMBL/GenBank/DDBJ databases">
        <title>The genome of Melipona quadrifasciata.</title>
        <authorList>
            <person name="Pan H."/>
            <person name="Kapheim K."/>
        </authorList>
    </citation>
    <scope>NUCLEOTIDE SEQUENCE [LARGE SCALE GENOMIC DNA]</scope>
    <source>
        <strain evidence="2">0111107301</strain>
        <tissue evidence="2">Whole body</tissue>
    </source>
</reference>
<dbReference type="Proteomes" id="UP000053105">
    <property type="component" value="Unassembled WGS sequence"/>
</dbReference>
<organism evidence="2 3">
    <name type="scientific">Melipona quadrifasciata</name>
    <dbReference type="NCBI Taxonomy" id="166423"/>
    <lineage>
        <taxon>Eukaryota</taxon>
        <taxon>Metazoa</taxon>
        <taxon>Ecdysozoa</taxon>
        <taxon>Arthropoda</taxon>
        <taxon>Hexapoda</taxon>
        <taxon>Insecta</taxon>
        <taxon>Pterygota</taxon>
        <taxon>Neoptera</taxon>
        <taxon>Endopterygota</taxon>
        <taxon>Hymenoptera</taxon>
        <taxon>Apocrita</taxon>
        <taxon>Aculeata</taxon>
        <taxon>Apoidea</taxon>
        <taxon>Anthophila</taxon>
        <taxon>Apidae</taxon>
        <taxon>Melipona</taxon>
    </lineage>
</organism>
<name>A0A0M9A767_9HYME</name>
<accession>A0A0M9A767</accession>
<evidence type="ECO:0000313" key="2">
    <source>
        <dbReference type="EMBL" id="KOX77259.1"/>
    </source>
</evidence>
<gene>
    <name evidence="2" type="ORF">WN51_10865</name>
</gene>
<dbReference type="EMBL" id="KQ435733">
    <property type="protein sequence ID" value="KOX77259.1"/>
    <property type="molecule type" value="Genomic_DNA"/>
</dbReference>
<evidence type="ECO:0000313" key="3">
    <source>
        <dbReference type="Proteomes" id="UP000053105"/>
    </source>
</evidence>